<dbReference type="EMBL" id="CP000095">
    <property type="protein sequence ID" value="AAZ58318.1"/>
    <property type="molecule type" value="Genomic_DNA"/>
</dbReference>
<protein>
    <submittedName>
        <fullName evidence="1">Possible copper binding proteins, plastocyanin</fullName>
    </submittedName>
</protein>
<dbReference type="PhylomeDB" id="Q46JL0"/>
<keyword evidence="2" id="KW-1185">Reference proteome</keyword>
<accession>Q46JL0</accession>
<dbReference type="RefSeq" id="WP_011294915.1">
    <property type="nucleotide sequence ID" value="NC_007335.2"/>
</dbReference>
<dbReference type="AlphaFoldDB" id="Q46JL0"/>
<dbReference type="HOGENOM" id="CLU_197554_0_0_3"/>
<dbReference type="Proteomes" id="UP000002535">
    <property type="component" value="Chromosome"/>
</dbReference>
<name>Q46JL0_PROMT</name>
<gene>
    <name evidence="1" type="ordered locus">PMN2A_0827</name>
</gene>
<organism evidence="1 2">
    <name type="scientific">Prochlorococcus marinus (strain NATL2A)</name>
    <dbReference type="NCBI Taxonomy" id="59920"/>
    <lineage>
        <taxon>Bacteria</taxon>
        <taxon>Bacillati</taxon>
        <taxon>Cyanobacteriota</taxon>
        <taxon>Cyanophyceae</taxon>
        <taxon>Synechococcales</taxon>
        <taxon>Prochlorococcaceae</taxon>
        <taxon>Prochlorococcus</taxon>
    </lineage>
</organism>
<dbReference type="OrthoDB" id="556972at2"/>
<reference evidence="1 2" key="1">
    <citation type="journal article" date="2007" name="PLoS Genet.">
        <title>Patterns and implications of gene gain and loss in the evolution of Prochlorococcus.</title>
        <authorList>
            <person name="Kettler G.C."/>
            <person name="Martiny A.C."/>
            <person name="Huang K."/>
            <person name="Zucker J."/>
            <person name="Coleman M.L."/>
            <person name="Rodrigue S."/>
            <person name="Chen F."/>
            <person name="Lapidus A."/>
            <person name="Ferriera S."/>
            <person name="Johnson J."/>
            <person name="Steglich C."/>
            <person name="Church G.M."/>
            <person name="Richardson P."/>
            <person name="Chisholm S.W."/>
        </authorList>
    </citation>
    <scope>NUCLEOTIDE SEQUENCE [LARGE SCALE GENOMIC DNA]</scope>
    <source>
        <strain evidence="1 2">NATL2A</strain>
    </source>
</reference>
<evidence type="ECO:0000313" key="2">
    <source>
        <dbReference type="Proteomes" id="UP000002535"/>
    </source>
</evidence>
<dbReference type="KEGG" id="pmn:PMN2A_0827"/>
<evidence type="ECO:0000313" key="1">
    <source>
        <dbReference type="EMBL" id="AAZ58318.1"/>
    </source>
</evidence>
<proteinExistence type="predicted"/>
<sequence>MHNPFSIYWNKNWTFQIVHMEGGIYIEAKGLGVLIRKPLLATESPFTAADNLVHSEDKNRKFLFNSWKSKRTKSSNWF</sequence>